<dbReference type="KEGG" id="edi:EDI_227750"/>
<feature type="transmembrane region" description="Helical" evidence="7">
    <location>
        <begin position="363"/>
        <end position="380"/>
    </location>
</feature>
<reference evidence="9" key="1">
    <citation type="submission" date="2007-12" db="EMBL/GenBank/DDBJ databases">
        <title>Annotation of Entamoeba dispar SAW760.</title>
        <authorList>
            <person name="Lorenzi H."/>
            <person name="Inman J."/>
            <person name="Schobel S."/>
            <person name="Amedeo P."/>
            <person name="Caler E."/>
        </authorList>
    </citation>
    <scope>NUCLEOTIDE SEQUENCE [LARGE SCALE GENOMIC DNA]</scope>
    <source>
        <strain evidence="9">ATCC PRA-260 / SAW760</strain>
    </source>
</reference>
<keyword evidence="6 7" id="KW-0472">Membrane</keyword>
<gene>
    <name evidence="8" type="ORF">EDI_227750</name>
</gene>
<feature type="transmembrane region" description="Helical" evidence="7">
    <location>
        <begin position="411"/>
        <end position="430"/>
    </location>
</feature>
<dbReference type="GeneID" id="5884077"/>
<evidence type="ECO:0000313" key="8">
    <source>
        <dbReference type="EMBL" id="EDR24685.1"/>
    </source>
</evidence>
<comment type="subcellular location">
    <subcellularLocation>
        <location evidence="1">Membrane</location>
        <topology evidence="1">Multi-pass membrane protein</topology>
    </subcellularLocation>
</comment>
<dbReference type="EMBL" id="DS549819">
    <property type="protein sequence ID" value="EDR24685.1"/>
    <property type="molecule type" value="Genomic_DNA"/>
</dbReference>
<dbReference type="RefSeq" id="XP_001738966.1">
    <property type="nucleotide sequence ID" value="XM_001738914.1"/>
</dbReference>
<feature type="transmembrane region" description="Helical" evidence="7">
    <location>
        <begin position="79"/>
        <end position="101"/>
    </location>
</feature>
<evidence type="ECO:0000256" key="4">
    <source>
        <dbReference type="ARBA" id="ARBA00022989"/>
    </source>
</evidence>
<evidence type="ECO:0000313" key="9">
    <source>
        <dbReference type="Proteomes" id="UP000008076"/>
    </source>
</evidence>
<dbReference type="InterPro" id="IPR051143">
    <property type="entry name" value="TrkH_K-transport"/>
</dbReference>
<evidence type="ECO:0000256" key="3">
    <source>
        <dbReference type="ARBA" id="ARBA00022692"/>
    </source>
</evidence>
<evidence type="ECO:0000256" key="6">
    <source>
        <dbReference type="ARBA" id="ARBA00023136"/>
    </source>
</evidence>
<dbReference type="PANTHER" id="PTHR31064:SF30">
    <property type="entry name" value="HIGH-AFFINITY POTASSIUM TRANSPORT PROTEIN-RELATED"/>
    <property type="match status" value="1"/>
</dbReference>
<dbReference type="OrthoDB" id="9999863at2759"/>
<proteinExistence type="predicted"/>
<feature type="transmembrane region" description="Helical" evidence="7">
    <location>
        <begin position="168"/>
        <end position="190"/>
    </location>
</feature>
<dbReference type="OMA" id="LFALMMY"/>
<dbReference type="Proteomes" id="UP000008076">
    <property type="component" value="Unassembled WGS sequence"/>
</dbReference>
<dbReference type="GO" id="GO:0030007">
    <property type="term" value="P:intracellular potassium ion homeostasis"/>
    <property type="evidence" value="ECO:0007669"/>
    <property type="project" value="TreeGrafter"/>
</dbReference>
<organism evidence="9">
    <name type="scientific">Entamoeba dispar (strain ATCC PRA-260 / SAW760)</name>
    <dbReference type="NCBI Taxonomy" id="370354"/>
    <lineage>
        <taxon>Eukaryota</taxon>
        <taxon>Amoebozoa</taxon>
        <taxon>Evosea</taxon>
        <taxon>Archamoebae</taxon>
        <taxon>Mastigamoebida</taxon>
        <taxon>Entamoebidae</taxon>
        <taxon>Entamoeba</taxon>
    </lineage>
</organism>
<protein>
    <recommendedName>
        <fullName evidence="10">High-affinity potassium uptake transporter</fullName>
    </recommendedName>
</protein>
<sequence length="510" mass="58329">MRIKLLGYNRIVQLLQSFYAYHTYFTIAMALLIGFLCYVNEMDHSRLTVMEAFFLGVSTSTDTGLLTFDFSITKISTQIIVMIGAELCGVFFASTLIPSVCRWYRLRQIIKQQELLNNDSPNTLVDFSSSESSEITDETNDETNLQVFTSEIEPMQYDYKLEIKSLEYFIYILLFYTISFKLIGFIVILITCYTSNETVNFLSQQQINPIWFSLFQTISSWNNLGMTVNQNSLNPLINVRCIVITSVFLNMTGNIMIPIITRMLAFIVHRLFEQKSKHCSKPQPLLYILKAPTRMSLSFFSSTQTKLLFLVQLFLILLQTIFFSLFYNKNDLSPLYVGFVNSSFTRTAGFSIINVRDLSPPVILTYILSMYIAAYPTVILRQYRDIEVNAKAGLIHIQSNITTILKYVKSLFFSHIIWFYTATLIVMGFYCSAHTTGANQLIDVMFEISSAFGTVGMSLGSSKDPCSFSGDVPIPAQLIICLLMILGRHRGFPTHSYPLDYYSFWKKVNS</sequence>
<feature type="transmembrane region" description="Helical" evidence="7">
    <location>
        <begin position="307"/>
        <end position="327"/>
    </location>
</feature>
<evidence type="ECO:0000256" key="5">
    <source>
        <dbReference type="ARBA" id="ARBA00023065"/>
    </source>
</evidence>
<evidence type="ECO:0000256" key="2">
    <source>
        <dbReference type="ARBA" id="ARBA00022448"/>
    </source>
</evidence>
<keyword evidence="3 7" id="KW-0812">Transmembrane</keyword>
<keyword evidence="9" id="KW-1185">Reference proteome</keyword>
<evidence type="ECO:0000256" key="1">
    <source>
        <dbReference type="ARBA" id="ARBA00004141"/>
    </source>
</evidence>
<evidence type="ECO:0008006" key="10">
    <source>
        <dbReference type="Google" id="ProtNLM"/>
    </source>
</evidence>
<evidence type="ECO:0000256" key="7">
    <source>
        <dbReference type="SAM" id="Phobius"/>
    </source>
</evidence>
<keyword evidence="5" id="KW-0406">Ion transport</keyword>
<dbReference type="GO" id="GO:0005886">
    <property type="term" value="C:plasma membrane"/>
    <property type="evidence" value="ECO:0007669"/>
    <property type="project" value="TreeGrafter"/>
</dbReference>
<dbReference type="InterPro" id="IPR003445">
    <property type="entry name" value="Cat_transpt"/>
</dbReference>
<dbReference type="eggNOG" id="KOG1341">
    <property type="taxonomic scope" value="Eukaryota"/>
</dbReference>
<name>B0ELB9_ENTDS</name>
<dbReference type="Pfam" id="PF02386">
    <property type="entry name" value="TrkH"/>
    <property type="match status" value="1"/>
</dbReference>
<dbReference type="PANTHER" id="PTHR31064">
    <property type="entry name" value="POTASSIUM TRANSPORT PROTEIN DDB_G0292412-RELATED"/>
    <property type="match status" value="1"/>
</dbReference>
<dbReference type="GO" id="GO:0140107">
    <property type="term" value="F:high-affinity potassium ion transmembrane transporter activity"/>
    <property type="evidence" value="ECO:0007669"/>
    <property type="project" value="TreeGrafter"/>
</dbReference>
<dbReference type="VEuPathDB" id="AmoebaDB:EDI_227750"/>
<keyword evidence="4 7" id="KW-1133">Transmembrane helix</keyword>
<dbReference type="GO" id="GO:1990573">
    <property type="term" value="P:potassium ion import across plasma membrane"/>
    <property type="evidence" value="ECO:0007669"/>
    <property type="project" value="TreeGrafter"/>
</dbReference>
<feature type="transmembrane region" description="Helical" evidence="7">
    <location>
        <begin position="20"/>
        <end position="40"/>
    </location>
</feature>
<accession>B0ELB9</accession>
<keyword evidence="2" id="KW-0813">Transport</keyword>
<dbReference type="AlphaFoldDB" id="B0ELB9"/>